<evidence type="ECO:0000313" key="6">
    <source>
        <dbReference type="Proteomes" id="UP000199398"/>
    </source>
</evidence>
<protein>
    <submittedName>
        <fullName evidence="5">Acetoacetyl-CoA reductase/3-oxoacyl-[acyl-carrier protein] reductase</fullName>
    </submittedName>
</protein>
<evidence type="ECO:0000313" key="4">
    <source>
        <dbReference type="EMBL" id="RKT82207.1"/>
    </source>
</evidence>
<name>A0A1I5FKZ0_9PSEU</name>
<dbReference type="InterPro" id="IPR002347">
    <property type="entry name" value="SDR_fam"/>
</dbReference>
<evidence type="ECO:0000313" key="7">
    <source>
        <dbReference type="Proteomes" id="UP000270697"/>
    </source>
</evidence>
<sequence>MQPSHKKPHNARTTPNATTTEYRGEAGQPRLAIVTGGTRGIGAALSARLAKLGYRVIAVYRTSGGAAEGTGVLPVQCDISDPQAVAAFADQVLDEHGTPAVLVNNAGINIDRPFLELTGADWQRVIDTNLSGPFHLIKAFAPAMLAAGAGNIVNIGATTGIRPRSNGVNYAASKAGLLQLTKCLATELAPAIRVNCLIPGMTETDELITRFRLDDPEHRAAVLAEIPQRRIGSPDDIADALEFLVSAHSSYLTGQKLIVDGGQFMW</sequence>
<gene>
    <name evidence="4" type="ORF">ATL45_0451</name>
    <name evidence="5" type="ORF">SAMN05421805_111123</name>
</gene>
<organism evidence="5 6">
    <name type="scientific">Saccharopolyspora antimicrobica</name>
    <dbReference type="NCBI Taxonomy" id="455193"/>
    <lineage>
        <taxon>Bacteria</taxon>
        <taxon>Bacillati</taxon>
        <taxon>Actinomycetota</taxon>
        <taxon>Actinomycetes</taxon>
        <taxon>Pseudonocardiales</taxon>
        <taxon>Pseudonocardiaceae</taxon>
        <taxon>Saccharopolyspora</taxon>
    </lineage>
</organism>
<feature type="compositionally biased region" description="Polar residues" evidence="3">
    <location>
        <begin position="11"/>
        <end position="21"/>
    </location>
</feature>
<dbReference type="Proteomes" id="UP000270697">
    <property type="component" value="Unassembled WGS sequence"/>
</dbReference>
<evidence type="ECO:0000256" key="3">
    <source>
        <dbReference type="SAM" id="MobiDB-lite"/>
    </source>
</evidence>
<dbReference type="SUPFAM" id="SSF51735">
    <property type="entry name" value="NAD(P)-binding Rossmann-fold domains"/>
    <property type="match status" value="1"/>
</dbReference>
<evidence type="ECO:0000256" key="1">
    <source>
        <dbReference type="ARBA" id="ARBA00006484"/>
    </source>
</evidence>
<dbReference type="STRING" id="455193.SAMN05421805_111123"/>
<feature type="compositionally biased region" description="Basic residues" evidence="3">
    <location>
        <begin position="1"/>
        <end position="10"/>
    </location>
</feature>
<reference evidence="4 7" key="2">
    <citation type="submission" date="2018-10" db="EMBL/GenBank/DDBJ databases">
        <title>Sequencing the genomes of 1000 actinobacteria strains.</title>
        <authorList>
            <person name="Klenk H.-P."/>
        </authorList>
    </citation>
    <scope>NUCLEOTIDE SEQUENCE [LARGE SCALE GENOMIC DNA]</scope>
    <source>
        <strain evidence="4 7">DSM 45119</strain>
    </source>
</reference>
<evidence type="ECO:0000256" key="2">
    <source>
        <dbReference type="ARBA" id="ARBA00023002"/>
    </source>
</evidence>
<comment type="similarity">
    <text evidence="1">Belongs to the short-chain dehydrogenases/reductases (SDR) family.</text>
</comment>
<proteinExistence type="inferred from homology"/>
<keyword evidence="2" id="KW-0560">Oxidoreductase</keyword>
<dbReference type="OrthoDB" id="9787298at2"/>
<dbReference type="NCBIfam" id="NF005559">
    <property type="entry name" value="PRK07231.1"/>
    <property type="match status" value="1"/>
</dbReference>
<dbReference type="Gene3D" id="3.40.50.720">
    <property type="entry name" value="NAD(P)-binding Rossmann-like Domain"/>
    <property type="match status" value="1"/>
</dbReference>
<dbReference type="Pfam" id="PF13561">
    <property type="entry name" value="adh_short_C2"/>
    <property type="match status" value="1"/>
</dbReference>
<accession>A0A1I5FKZ0</accession>
<feature type="region of interest" description="Disordered" evidence="3">
    <location>
        <begin position="1"/>
        <end position="26"/>
    </location>
</feature>
<reference evidence="5 6" key="1">
    <citation type="submission" date="2016-10" db="EMBL/GenBank/DDBJ databases">
        <authorList>
            <person name="de Groot N.N."/>
        </authorList>
    </citation>
    <scope>NUCLEOTIDE SEQUENCE [LARGE SCALE GENOMIC DNA]</scope>
    <source>
        <strain evidence="5 6">CPCC 201259</strain>
    </source>
</reference>
<dbReference type="EMBL" id="FOUP01000011">
    <property type="protein sequence ID" value="SFO24279.1"/>
    <property type="molecule type" value="Genomic_DNA"/>
</dbReference>
<dbReference type="RefSeq" id="WP_093156206.1">
    <property type="nucleotide sequence ID" value="NZ_FOUP01000011.1"/>
</dbReference>
<dbReference type="Proteomes" id="UP000199398">
    <property type="component" value="Unassembled WGS sequence"/>
</dbReference>
<keyword evidence="7" id="KW-1185">Reference proteome</keyword>
<dbReference type="InterPro" id="IPR020904">
    <property type="entry name" value="Sc_DH/Rdtase_CS"/>
</dbReference>
<dbReference type="FunFam" id="3.40.50.720:FF:000084">
    <property type="entry name" value="Short-chain dehydrogenase reductase"/>
    <property type="match status" value="1"/>
</dbReference>
<dbReference type="PANTHER" id="PTHR42760">
    <property type="entry name" value="SHORT-CHAIN DEHYDROGENASES/REDUCTASES FAMILY MEMBER"/>
    <property type="match status" value="1"/>
</dbReference>
<dbReference type="PANTHER" id="PTHR42760:SF133">
    <property type="entry name" value="3-OXOACYL-[ACYL-CARRIER-PROTEIN] REDUCTASE"/>
    <property type="match status" value="1"/>
</dbReference>
<dbReference type="AlphaFoldDB" id="A0A1I5FKZ0"/>
<dbReference type="GO" id="GO:0016616">
    <property type="term" value="F:oxidoreductase activity, acting on the CH-OH group of donors, NAD or NADP as acceptor"/>
    <property type="evidence" value="ECO:0007669"/>
    <property type="project" value="TreeGrafter"/>
</dbReference>
<evidence type="ECO:0000313" key="5">
    <source>
        <dbReference type="EMBL" id="SFO24279.1"/>
    </source>
</evidence>
<dbReference type="PROSITE" id="PS00061">
    <property type="entry name" value="ADH_SHORT"/>
    <property type="match status" value="1"/>
</dbReference>
<dbReference type="PRINTS" id="PR00081">
    <property type="entry name" value="GDHRDH"/>
</dbReference>
<dbReference type="EMBL" id="RBXX01000002">
    <property type="protein sequence ID" value="RKT82207.1"/>
    <property type="molecule type" value="Genomic_DNA"/>
</dbReference>
<dbReference type="CDD" id="cd05233">
    <property type="entry name" value="SDR_c"/>
    <property type="match status" value="1"/>
</dbReference>
<dbReference type="PRINTS" id="PR00080">
    <property type="entry name" value="SDRFAMILY"/>
</dbReference>
<dbReference type="InterPro" id="IPR036291">
    <property type="entry name" value="NAD(P)-bd_dom_sf"/>
</dbReference>